<gene>
    <name evidence="1" type="ORF">LCGC14_2929330</name>
</gene>
<evidence type="ECO:0008006" key="2">
    <source>
        <dbReference type="Google" id="ProtNLM"/>
    </source>
</evidence>
<protein>
    <recommendedName>
        <fullName evidence="2">DUF3108 domain-containing protein</fullName>
    </recommendedName>
</protein>
<organism evidence="1">
    <name type="scientific">marine sediment metagenome</name>
    <dbReference type="NCBI Taxonomy" id="412755"/>
    <lineage>
        <taxon>unclassified sequences</taxon>
        <taxon>metagenomes</taxon>
        <taxon>ecological metagenomes</taxon>
    </lineage>
</organism>
<dbReference type="Pfam" id="PF11306">
    <property type="entry name" value="DUF3108"/>
    <property type="match status" value="1"/>
</dbReference>
<accession>A0A0F8XLV0</accession>
<dbReference type="EMBL" id="LAZR01058431">
    <property type="protein sequence ID" value="KKK69908.1"/>
    <property type="molecule type" value="Genomic_DNA"/>
</dbReference>
<name>A0A0F8XLV0_9ZZZZ</name>
<feature type="non-terminal residue" evidence="1">
    <location>
        <position position="1"/>
    </location>
</feature>
<dbReference type="InterPro" id="IPR021457">
    <property type="entry name" value="DUF3108"/>
</dbReference>
<comment type="caution">
    <text evidence="1">The sequence shown here is derived from an EMBL/GenBank/DDBJ whole genome shotgun (WGS) entry which is preliminary data.</text>
</comment>
<proteinExistence type="predicted"/>
<dbReference type="AlphaFoldDB" id="A0A0F8XLV0"/>
<evidence type="ECO:0000313" key="1">
    <source>
        <dbReference type="EMBL" id="KKK69908.1"/>
    </source>
</evidence>
<sequence>FSLLLVELNAEASRFLVGEKLTYSIYVGGIKIGFQTIEIRSIETLKGVEVYKIKGRSKTTPFISMFYRLDDKWSIYIDTNNLRPVRVEKNMVEGKKTDFIIYDIDQDNRKINIRNVESDITMVVKADNDVFDIISMSFFFRENAPLYKNKGDIIVFDFLKSKSVQTVHFKNMGEYNIRIPALAGRTLFNTNKYKKVGKTEIEFFVSNDKMNLPLKMTVNTRLTKNIRINIEVYLVEYSSEAWDNPFPAEKKKKK</sequence>
<reference evidence="1" key="1">
    <citation type="journal article" date="2015" name="Nature">
        <title>Complex archaea that bridge the gap between prokaryotes and eukaryotes.</title>
        <authorList>
            <person name="Spang A."/>
            <person name="Saw J.H."/>
            <person name="Jorgensen S.L."/>
            <person name="Zaremba-Niedzwiedzka K."/>
            <person name="Martijn J."/>
            <person name="Lind A.E."/>
            <person name="van Eijk R."/>
            <person name="Schleper C."/>
            <person name="Guy L."/>
            <person name="Ettema T.J."/>
        </authorList>
    </citation>
    <scope>NUCLEOTIDE SEQUENCE</scope>
</reference>